<dbReference type="GO" id="GO:0005524">
    <property type="term" value="F:ATP binding"/>
    <property type="evidence" value="ECO:0007669"/>
    <property type="project" value="UniProtKB-KW"/>
</dbReference>
<dbReference type="GO" id="GO:0140662">
    <property type="term" value="F:ATP-dependent protein folding chaperone"/>
    <property type="evidence" value="ECO:0007669"/>
    <property type="project" value="InterPro"/>
</dbReference>
<dbReference type="PRINTS" id="PR00301">
    <property type="entry name" value="HEATSHOCK70"/>
</dbReference>
<accession>A0A4Z0YVD9</accession>
<dbReference type="AlphaFoldDB" id="A0A4Z0YVD9"/>
<dbReference type="STRING" id="37992.A0A4Z0YVD9"/>
<gene>
    <name evidence="3" type="ORF">E0Z10_g5648</name>
</gene>
<dbReference type="Gene3D" id="3.30.420.40">
    <property type="match status" value="2"/>
</dbReference>
<protein>
    <submittedName>
        <fullName evidence="3">Uncharacterized protein</fullName>
    </submittedName>
</protein>
<dbReference type="EMBL" id="SKBN01000104">
    <property type="protein sequence ID" value="TGJ83120.1"/>
    <property type="molecule type" value="Genomic_DNA"/>
</dbReference>
<dbReference type="InterPro" id="IPR013126">
    <property type="entry name" value="Hsp_70_fam"/>
</dbReference>
<dbReference type="CDD" id="cd10170">
    <property type="entry name" value="ASKHA_NBD_HSP70"/>
    <property type="match status" value="1"/>
</dbReference>
<evidence type="ECO:0000256" key="2">
    <source>
        <dbReference type="ARBA" id="ARBA00022840"/>
    </source>
</evidence>
<keyword evidence="2" id="KW-0067">ATP-binding</keyword>
<dbReference type="Gene3D" id="3.90.640.10">
    <property type="entry name" value="Actin, Chain A, domain 4"/>
    <property type="match status" value="1"/>
</dbReference>
<evidence type="ECO:0000313" key="3">
    <source>
        <dbReference type="EMBL" id="TGJ83120.1"/>
    </source>
</evidence>
<proteinExistence type="predicted"/>
<organism evidence="3 4">
    <name type="scientific">Xylaria hypoxylon</name>
    <dbReference type="NCBI Taxonomy" id="37992"/>
    <lineage>
        <taxon>Eukaryota</taxon>
        <taxon>Fungi</taxon>
        <taxon>Dikarya</taxon>
        <taxon>Ascomycota</taxon>
        <taxon>Pezizomycotina</taxon>
        <taxon>Sordariomycetes</taxon>
        <taxon>Xylariomycetidae</taxon>
        <taxon>Xylariales</taxon>
        <taxon>Xylariaceae</taxon>
        <taxon>Xylaria</taxon>
    </lineage>
</organism>
<sequence length="586" mass="65538">MADVATKAGLGTMPGAGSIIIGFDFGTTYSGVVFAESDEPDELFEVSEWPESRTDNNRFLSSRKVPTRIRYLANGQFEWGAQVPEEAAHEAHRLFKLALEPGMFRKAAENIGEIPLPANVDQIITDYMTGVWGRVLQTMREQLEYEPENFHVVLTVPAVWSELSKQRTVQAFRRIPNLPKSVTTYLLSEPEAAAIAVIKETDRSSLKVDDTFVVVDAGGGTVDLITYTITSLHPILKVHEATVGTGELSGSSLINLRFQQFLTAKLQNEPHWSTGIAHAALQRFENTVKKRFSTADLAENEIYNIPVPGLALNIGAGIKKTGVFSLEAAEVHMVYERSILMIIQLVKEQIAMCDRPVRSIFLVGGFGSSTYLRERIESAVLDDTSIKGPIEILQPENAWTAVVRGAAMNGIAQSKPANYDIPVVVSRTARRHYGYEIGVHYNDIVHASLASKKYWNGLDGTFDVKAMIWFIRRGDNVYEDHPFSKSYYYYWPVGVERSRKYPLSIYADETSKKAPIERSASVKLLCRLTADLSAIPDDRLDKRLGADGRMHYYVEFDIEATYHSASTQYTVIHKGKRYDTVNAEYV</sequence>
<keyword evidence="1" id="KW-0547">Nucleotide-binding</keyword>
<dbReference type="SUPFAM" id="SSF53067">
    <property type="entry name" value="Actin-like ATPase domain"/>
    <property type="match status" value="2"/>
</dbReference>
<name>A0A4Z0YVD9_9PEZI</name>
<dbReference type="InterPro" id="IPR043129">
    <property type="entry name" value="ATPase_NBD"/>
</dbReference>
<dbReference type="PANTHER" id="PTHR14187:SF82">
    <property type="entry name" value="FAMILY CHAPERONE, PUTATIVE (AFU_ORTHOLOGUE AFUA_7G08575)-RELATED"/>
    <property type="match status" value="1"/>
</dbReference>
<reference evidence="3 4" key="1">
    <citation type="submission" date="2019-03" db="EMBL/GenBank/DDBJ databases">
        <title>Draft genome sequence of Xylaria hypoxylon DSM 108379, a ubiquitous saprotrophic-parasitic fungi on hardwood.</title>
        <authorList>
            <person name="Buettner E."/>
            <person name="Leonhardt S."/>
            <person name="Gebauer A.M."/>
            <person name="Liers C."/>
            <person name="Hofrichter M."/>
            <person name="Kellner H."/>
        </authorList>
    </citation>
    <scope>NUCLEOTIDE SEQUENCE [LARGE SCALE GENOMIC DNA]</scope>
    <source>
        <strain evidence="3 4">DSM 108379</strain>
    </source>
</reference>
<keyword evidence="4" id="KW-1185">Reference proteome</keyword>
<comment type="caution">
    <text evidence="3">The sequence shown here is derived from an EMBL/GenBank/DDBJ whole genome shotgun (WGS) entry which is preliminary data.</text>
</comment>
<dbReference type="PANTHER" id="PTHR14187">
    <property type="entry name" value="ALPHA KINASE/ELONGATION FACTOR 2 KINASE"/>
    <property type="match status" value="1"/>
</dbReference>
<dbReference type="Pfam" id="PF00012">
    <property type="entry name" value="HSP70"/>
    <property type="match status" value="1"/>
</dbReference>
<evidence type="ECO:0000313" key="4">
    <source>
        <dbReference type="Proteomes" id="UP000297716"/>
    </source>
</evidence>
<evidence type="ECO:0000256" key="1">
    <source>
        <dbReference type="ARBA" id="ARBA00022741"/>
    </source>
</evidence>
<dbReference type="Proteomes" id="UP000297716">
    <property type="component" value="Unassembled WGS sequence"/>
</dbReference>
<dbReference type="OrthoDB" id="2963168at2759"/>